<gene>
    <name evidence="1" type="ORF">H9623_07565</name>
</gene>
<proteinExistence type="predicted"/>
<dbReference type="Proteomes" id="UP000822993">
    <property type="component" value="Unassembled WGS sequence"/>
</dbReference>
<comment type="caution">
    <text evidence="1">The sequence shown here is derived from an EMBL/GenBank/DDBJ whole genome shotgun (WGS) entry which is preliminary data.</text>
</comment>
<accession>A0A9D5YYR0</accession>
<dbReference type="AlphaFoldDB" id="A0A9D5YYR0"/>
<evidence type="ECO:0000313" key="1">
    <source>
        <dbReference type="EMBL" id="MBE7700162.1"/>
    </source>
</evidence>
<dbReference type="RefSeq" id="WP_193719454.1">
    <property type="nucleotide sequence ID" value="NZ_JACSPN010000007.1"/>
</dbReference>
<sequence>MLPDPDVTATVARISTLFSRATARPDDRGCGRCFSDEESALLRTPNRPLPDDLVLRVAAKDPLHWADQPRVLRRVLPRLVVLLVDGVDIDARWCARGLAAARWSTWPADESEAVEAFLNAWWTHTLRSGASFERVAEVFMSCAIAGLLVDPWLATWDDEAARSSVVRERRERCIEDWWEDLDRIASPFPCWWGTDESEERAVKTLRSWMGCAERSVH</sequence>
<evidence type="ECO:0000313" key="2">
    <source>
        <dbReference type="Proteomes" id="UP000822993"/>
    </source>
</evidence>
<organism evidence="1 2">
    <name type="scientific">Oerskovia douganii</name>
    <dbReference type="NCBI Taxonomy" id="2762210"/>
    <lineage>
        <taxon>Bacteria</taxon>
        <taxon>Bacillati</taxon>
        <taxon>Actinomycetota</taxon>
        <taxon>Actinomycetes</taxon>
        <taxon>Micrococcales</taxon>
        <taxon>Cellulomonadaceae</taxon>
        <taxon>Oerskovia</taxon>
    </lineage>
</organism>
<keyword evidence="2" id="KW-1185">Reference proteome</keyword>
<protein>
    <submittedName>
        <fullName evidence="1">Uncharacterized protein</fullName>
    </submittedName>
</protein>
<name>A0A9D5YYR0_9CELL</name>
<dbReference type="EMBL" id="JACSPN010000007">
    <property type="protein sequence ID" value="MBE7700162.1"/>
    <property type="molecule type" value="Genomic_DNA"/>
</dbReference>
<reference evidence="1 2" key="1">
    <citation type="submission" date="2020-08" db="EMBL/GenBank/DDBJ databases">
        <title>A Genomic Blueprint of the Chicken Gut Microbiome.</title>
        <authorList>
            <person name="Gilroy R."/>
            <person name="Ravi A."/>
            <person name="Getino M."/>
            <person name="Pursley I."/>
            <person name="Horton D.L."/>
            <person name="Alikhan N.-F."/>
            <person name="Baker D."/>
            <person name="Gharbi K."/>
            <person name="Hall N."/>
            <person name="Watson M."/>
            <person name="Adriaenssens E.M."/>
            <person name="Foster-Nyarko E."/>
            <person name="Jarju S."/>
            <person name="Secka A."/>
            <person name="Antonio M."/>
            <person name="Oren A."/>
            <person name="Chaudhuri R."/>
            <person name="La Ragione R.M."/>
            <person name="Hildebrand F."/>
            <person name="Pallen M.J."/>
        </authorList>
    </citation>
    <scope>NUCLEOTIDE SEQUENCE [LARGE SCALE GENOMIC DNA]</scope>
    <source>
        <strain evidence="1 2">Sa1BUA8</strain>
    </source>
</reference>